<evidence type="ECO:0000313" key="1">
    <source>
        <dbReference type="EMBL" id="CBJ31991.1"/>
    </source>
</evidence>
<dbReference type="Proteomes" id="UP000002630">
    <property type="component" value="Unassembled WGS sequence"/>
</dbReference>
<dbReference type="OrthoDB" id="206865at2759"/>
<proteinExistence type="predicted"/>
<dbReference type="InParanoid" id="D7FVQ7"/>
<accession>D7FVQ7</accession>
<dbReference type="eggNOG" id="ENOG502SCUI">
    <property type="taxonomic scope" value="Eukaryota"/>
</dbReference>
<keyword evidence="2" id="KW-1185">Reference proteome</keyword>
<gene>
    <name evidence="1" type="ORF">Esi_0298_0028</name>
</gene>
<evidence type="ECO:0000313" key="2">
    <source>
        <dbReference type="Proteomes" id="UP000002630"/>
    </source>
</evidence>
<organism evidence="1 2">
    <name type="scientific">Ectocarpus siliculosus</name>
    <name type="common">Brown alga</name>
    <name type="synonym">Conferva siliculosa</name>
    <dbReference type="NCBI Taxonomy" id="2880"/>
    <lineage>
        <taxon>Eukaryota</taxon>
        <taxon>Sar</taxon>
        <taxon>Stramenopiles</taxon>
        <taxon>Ochrophyta</taxon>
        <taxon>PX clade</taxon>
        <taxon>Phaeophyceae</taxon>
        <taxon>Ectocarpales</taxon>
        <taxon>Ectocarpaceae</taxon>
        <taxon>Ectocarpus</taxon>
    </lineage>
</organism>
<protein>
    <submittedName>
        <fullName evidence="1">Uncharacterized protein</fullName>
    </submittedName>
</protein>
<dbReference type="AlphaFoldDB" id="D7FVQ7"/>
<sequence length="122" mass="13996">MGATANKDGVFHYNTLLTLDLASPYFSSGRQEERFEVVVMEHKEDGHISFSIDSFPDMDPVALEHFYIQKVDQHRQSRDMFFSKIDRETDEMANPETSDPAKLAVAVMDYDPHELLVLLNTI</sequence>
<name>D7FVQ7_ECTSI</name>
<dbReference type="EMBL" id="FN649760">
    <property type="protein sequence ID" value="CBJ31991.1"/>
    <property type="molecule type" value="Genomic_DNA"/>
</dbReference>
<reference evidence="1 2" key="1">
    <citation type="journal article" date="2010" name="Nature">
        <title>The Ectocarpus genome and the independent evolution of multicellularity in brown algae.</title>
        <authorList>
            <person name="Cock J.M."/>
            <person name="Sterck L."/>
            <person name="Rouze P."/>
            <person name="Scornet D."/>
            <person name="Allen A.E."/>
            <person name="Amoutzias G."/>
            <person name="Anthouard V."/>
            <person name="Artiguenave F."/>
            <person name="Aury J.M."/>
            <person name="Badger J.H."/>
            <person name="Beszteri B."/>
            <person name="Billiau K."/>
            <person name="Bonnet E."/>
            <person name="Bothwell J.H."/>
            <person name="Bowler C."/>
            <person name="Boyen C."/>
            <person name="Brownlee C."/>
            <person name="Carrano C.J."/>
            <person name="Charrier B."/>
            <person name="Cho G.Y."/>
            <person name="Coelho S.M."/>
            <person name="Collen J."/>
            <person name="Corre E."/>
            <person name="Da Silva C."/>
            <person name="Delage L."/>
            <person name="Delaroque N."/>
            <person name="Dittami S.M."/>
            <person name="Doulbeau S."/>
            <person name="Elias M."/>
            <person name="Farnham G."/>
            <person name="Gachon C.M."/>
            <person name="Gschloessl B."/>
            <person name="Heesch S."/>
            <person name="Jabbari K."/>
            <person name="Jubin C."/>
            <person name="Kawai H."/>
            <person name="Kimura K."/>
            <person name="Kloareg B."/>
            <person name="Kupper F.C."/>
            <person name="Lang D."/>
            <person name="Le Bail A."/>
            <person name="Leblanc C."/>
            <person name="Lerouge P."/>
            <person name="Lohr M."/>
            <person name="Lopez P.J."/>
            <person name="Martens C."/>
            <person name="Maumus F."/>
            <person name="Michel G."/>
            <person name="Miranda-Saavedra D."/>
            <person name="Morales J."/>
            <person name="Moreau H."/>
            <person name="Motomura T."/>
            <person name="Nagasato C."/>
            <person name="Napoli C.A."/>
            <person name="Nelson D.R."/>
            <person name="Nyvall-Collen P."/>
            <person name="Peters A.F."/>
            <person name="Pommier C."/>
            <person name="Potin P."/>
            <person name="Poulain J."/>
            <person name="Quesneville H."/>
            <person name="Read B."/>
            <person name="Rensing S.A."/>
            <person name="Ritter A."/>
            <person name="Rousvoal S."/>
            <person name="Samanta M."/>
            <person name="Samson G."/>
            <person name="Schroeder D.C."/>
            <person name="Segurens B."/>
            <person name="Strittmatter M."/>
            <person name="Tonon T."/>
            <person name="Tregear J.W."/>
            <person name="Valentin K."/>
            <person name="von Dassow P."/>
            <person name="Yamagishi T."/>
            <person name="Van de Peer Y."/>
            <person name="Wincker P."/>
        </authorList>
    </citation>
    <scope>NUCLEOTIDE SEQUENCE [LARGE SCALE GENOMIC DNA]</scope>
    <source>
        <strain evidence="2">Ec32 / CCAP1310/4</strain>
    </source>
</reference>